<organism evidence="7 8">
    <name type="scientific">Clytia hemisphaerica</name>
    <dbReference type="NCBI Taxonomy" id="252671"/>
    <lineage>
        <taxon>Eukaryota</taxon>
        <taxon>Metazoa</taxon>
        <taxon>Cnidaria</taxon>
        <taxon>Hydrozoa</taxon>
        <taxon>Hydroidolina</taxon>
        <taxon>Leptothecata</taxon>
        <taxon>Obeliida</taxon>
        <taxon>Clytiidae</taxon>
        <taxon>Clytia</taxon>
    </lineage>
</organism>
<dbReference type="PANTHER" id="PTHR16213">
    <property type="entry name" value="SELENOPROTEIN N"/>
    <property type="match status" value="1"/>
</dbReference>
<dbReference type="SUPFAM" id="SSF47473">
    <property type="entry name" value="EF-hand"/>
    <property type="match status" value="1"/>
</dbReference>
<evidence type="ECO:0000313" key="7">
    <source>
        <dbReference type="EnsemblMetazoa" id="CLYHEMP002362.1"/>
    </source>
</evidence>
<dbReference type="GO" id="GO:0005789">
    <property type="term" value="C:endoplasmic reticulum membrane"/>
    <property type="evidence" value="ECO:0007669"/>
    <property type="project" value="TreeGrafter"/>
</dbReference>
<dbReference type="GO" id="GO:0005509">
    <property type="term" value="F:calcium ion binding"/>
    <property type="evidence" value="ECO:0007669"/>
    <property type="project" value="InterPro"/>
</dbReference>
<evidence type="ECO:0000256" key="4">
    <source>
        <dbReference type="ARBA" id="ARBA00023262"/>
    </source>
</evidence>
<keyword evidence="3" id="KW-0455">Luminescence</keyword>
<dbReference type="PROSITE" id="PS50222">
    <property type="entry name" value="EF_HAND_2"/>
    <property type="match status" value="1"/>
</dbReference>
<dbReference type="AlphaFoldDB" id="A0A7M5V2I4"/>
<keyword evidence="5" id="KW-1133">Transmembrane helix</keyword>
<dbReference type="EnsemblMetazoa" id="CLYHEMT002362.1">
    <property type="protein sequence ID" value="CLYHEMP002362.1"/>
    <property type="gene ID" value="CLYHEMG002362"/>
</dbReference>
<keyword evidence="5" id="KW-0472">Membrane</keyword>
<protein>
    <recommendedName>
        <fullName evidence="6">EF-hand domain-containing protein</fullName>
    </recommendedName>
</protein>
<dbReference type="InterPro" id="IPR018247">
    <property type="entry name" value="EF_Hand_1_Ca_BS"/>
</dbReference>
<dbReference type="PANTHER" id="PTHR16213:SF78">
    <property type="entry name" value="SELENOPROTEIN N"/>
    <property type="match status" value="1"/>
</dbReference>
<keyword evidence="2" id="KW-0106">Calcium</keyword>
<feature type="domain" description="EF-hand" evidence="6">
    <location>
        <begin position="60"/>
        <end position="95"/>
    </location>
</feature>
<dbReference type="GO" id="GO:0055074">
    <property type="term" value="P:calcium ion homeostasis"/>
    <property type="evidence" value="ECO:0007669"/>
    <property type="project" value="TreeGrafter"/>
</dbReference>
<sequence>MKEKEKEDKTRDEEKTEDERPSKRSKKWYYLCAVVALIAAVVVGYNYKKRSPYYFDRSQAVSHEVFSKFQEFDTDNDGYLSMKEFELAYALLTKITPSDSGLNIAEVELQNFHVNVQEELSTIPYNPDDKVLTLRAQFIPMDQKTMTKFQNDQYDSDSLIHLKGLNSWLQPNIEIANFPAANFSIFLPPNNRWRSKKVGDTWDLISKVLGGRSGSYFGEHLVGNRYLPPNPETNTEQLLLYILSMFHSRAFLHMRFPPRGSVACLKAINQDYYTISFRIHAEFQLNEPPLFPFWFTPASFIGEIIIKKDGTHIQHFDLKLPTRKQLNIDMEWMTSPPKTDGSHGQEVDIGFCPLMRITSTEPSIALSELSNSEEKVIVWDEILDDQAVFDIMEQDFYPFKKIPYLDFNKTFERAVKEKKLIHHITLWGALDDQSC</sequence>
<feature type="transmembrane region" description="Helical" evidence="5">
    <location>
        <begin position="28"/>
        <end position="47"/>
    </location>
</feature>
<dbReference type="GO" id="GO:0008218">
    <property type="term" value="P:bioluminescence"/>
    <property type="evidence" value="ECO:0007669"/>
    <property type="project" value="UniProtKB-KW"/>
</dbReference>
<evidence type="ECO:0000256" key="2">
    <source>
        <dbReference type="ARBA" id="ARBA00022837"/>
    </source>
</evidence>
<evidence type="ECO:0000313" key="8">
    <source>
        <dbReference type="Proteomes" id="UP000594262"/>
    </source>
</evidence>
<dbReference type="Proteomes" id="UP000594262">
    <property type="component" value="Unplaced"/>
</dbReference>
<keyword evidence="4" id="KW-0599">Photoprotein</keyword>
<evidence type="ECO:0000256" key="5">
    <source>
        <dbReference type="SAM" id="Phobius"/>
    </source>
</evidence>
<evidence type="ECO:0000256" key="1">
    <source>
        <dbReference type="ARBA" id="ARBA00007828"/>
    </source>
</evidence>
<dbReference type="PROSITE" id="PS00018">
    <property type="entry name" value="EF_HAND_1"/>
    <property type="match status" value="1"/>
</dbReference>
<keyword evidence="5" id="KW-0812">Transmembrane</keyword>
<dbReference type="InterPro" id="IPR002048">
    <property type="entry name" value="EF_hand_dom"/>
</dbReference>
<keyword evidence="8" id="KW-1185">Reference proteome</keyword>
<reference evidence="7" key="1">
    <citation type="submission" date="2021-01" db="UniProtKB">
        <authorList>
            <consortium name="EnsemblMetazoa"/>
        </authorList>
    </citation>
    <scope>IDENTIFICATION</scope>
</reference>
<evidence type="ECO:0000256" key="3">
    <source>
        <dbReference type="ARBA" id="ARBA00023223"/>
    </source>
</evidence>
<dbReference type="InterPro" id="IPR011992">
    <property type="entry name" value="EF-hand-dom_pair"/>
</dbReference>
<comment type="similarity">
    <text evidence="1">Belongs to the aequorin family.</text>
</comment>
<evidence type="ECO:0000259" key="6">
    <source>
        <dbReference type="PROSITE" id="PS50222"/>
    </source>
</evidence>
<proteinExistence type="inferred from homology"/>
<accession>A0A7M5V2I4</accession>
<name>A0A7M5V2I4_9CNID</name>
<dbReference type="OrthoDB" id="10062435at2759"/>